<keyword evidence="2" id="KW-1185">Reference proteome</keyword>
<evidence type="ECO:0000313" key="2">
    <source>
        <dbReference type="Proteomes" id="UP000289220"/>
    </source>
</evidence>
<name>A0A7Z8Y5N1_9CAUL</name>
<dbReference type="EMBL" id="UXHF01000066">
    <property type="protein sequence ID" value="VDC51320.1"/>
    <property type="molecule type" value="Genomic_DNA"/>
</dbReference>
<protein>
    <submittedName>
        <fullName evidence="1">Uncharacterized protein</fullName>
    </submittedName>
</protein>
<gene>
    <name evidence="1" type="ORF">BREV_BREV_02671</name>
</gene>
<comment type="caution">
    <text evidence="1">The sequence shown here is derived from an EMBL/GenBank/DDBJ whole genome shotgun (WGS) entry which is preliminary data.</text>
</comment>
<dbReference type="AlphaFoldDB" id="A0A7Z8Y5N1"/>
<dbReference type="Proteomes" id="UP000289220">
    <property type="component" value="Unassembled WGS sequence"/>
</dbReference>
<sequence>MRRGNDGGGLGGLGFGCLAATILAGVAAAALWVIFAWGVNQA</sequence>
<accession>A0A7Z8Y5N1</accession>
<organism evidence="1 2">
    <name type="scientific">Brevundimonas mediterranea</name>
    <dbReference type="NCBI Taxonomy" id="74329"/>
    <lineage>
        <taxon>Bacteria</taxon>
        <taxon>Pseudomonadati</taxon>
        <taxon>Pseudomonadota</taxon>
        <taxon>Alphaproteobacteria</taxon>
        <taxon>Caulobacterales</taxon>
        <taxon>Caulobacteraceae</taxon>
        <taxon>Brevundimonas</taxon>
    </lineage>
</organism>
<dbReference type="PROSITE" id="PS51257">
    <property type="entry name" value="PROKAR_LIPOPROTEIN"/>
    <property type="match status" value="1"/>
</dbReference>
<proteinExistence type="predicted"/>
<evidence type="ECO:0000313" key="1">
    <source>
        <dbReference type="EMBL" id="VDC51320.1"/>
    </source>
</evidence>
<dbReference type="RefSeq" id="WP_008259175.1">
    <property type="nucleotide sequence ID" value="NZ_CP048751.1"/>
</dbReference>
<reference evidence="1 2" key="1">
    <citation type="submission" date="2018-11" db="EMBL/GenBank/DDBJ databases">
        <authorList>
            <person name="Peiro R."/>
            <person name="Begona"/>
            <person name="Cbmso G."/>
            <person name="Lopez M."/>
            <person name="Gonzalez S."/>
            <person name="Sacristan E."/>
            <person name="Castillo E."/>
        </authorList>
    </citation>
    <scope>NUCLEOTIDE SEQUENCE [LARGE SCALE GENOMIC DNA]</scope>
    <source>
        <strain evidence="1">Brev_genome</strain>
    </source>
</reference>